<name>A0A4W4EPB2_ELEEL</name>
<dbReference type="GO" id="GO:0007288">
    <property type="term" value="P:sperm axoneme assembly"/>
    <property type="evidence" value="ECO:0007669"/>
    <property type="project" value="TreeGrafter"/>
</dbReference>
<dbReference type="InterPro" id="IPR052634">
    <property type="entry name" value="Sperm_flagellar-bone_growth"/>
</dbReference>
<gene>
    <name evidence="3" type="primary">SPEF2</name>
</gene>
<dbReference type="SUPFAM" id="SSF52540">
    <property type="entry name" value="P-loop containing nucleoside triphosphate hydrolases"/>
    <property type="match status" value="1"/>
</dbReference>
<dbReference type="GO" id="GO:0005737">
    <property type="term" value="C:cytoplasm"/>
    <property type="evidence" value="ECO:0007669"/>
    <property type="project" value="UniProtKB-ARBA"/>
</dbReference>
<dbReference type="InterPro" id="IPR036872">
    <property type="entry name" value="CH_dom_sf"/>
</dbReference>
<dbReference type="InterPro" id="IPR010441">
    <property type="entry name" value="CH_2"/>
</dbReference>
<dbReference type="Gene3D" id="1.10.418.10">
    <property type="entry name" value="Calponin-like domain"/>
    <property type="match status" value="1"/>
</dbReference>
<dbReference type="PANTHER" id="PTHR14919">
    <property type="entry name" value="KPL2-RELATED"/>
    <property type="match status" value="1"/>
</dbReference>
<feature type="region of interest" description="Disordered" evidence="1">
    <location>
        <begin position="1053"/>
        <end position="1092"/>
    </location>
</feature>
<feature type="compositionally biased region" description="Basic and acidic residues" evidence="1">
    <location>
        <begin position="1053"/>
        <end position="1066"/>
    </location>
</feature>
<dbReference type="GO" id="GO:0002177">
    <property type="term" value="C:manchette"/>
    <property type="evidence" value="ECO:0007669"/>
    <property type="project" value="TreeGrafter"/>
</dbReference>
<sequence>MSDILCRWLNAEVGLSKVVEPHSFPKDFANGYLIGEVLSRYQLQDDFAHFSNGANAKLNNFTRLEPTLQLLGVPFDLGMAKAVMQGQQGAATRLLYQLYVLLQKKKRAGLTGATLETMQPVATAKLHRLENRIFTERLRTITKRDADLKIQKITQRFDRRRRDIRDRSVMAELVQEEKHRHLQEEMRLKDIEKHRQTHRKHQEMMDRIQLAVVQVPKPPASRSLRTLEQQQQQEAQVSTHLHIAQFEKNRKRLSPAYCDHAEQMSQWNTEFMQRIRRRVEEDGAARMQREQRRHRALQQQLHTHHTHQEMLREEQLVGRLMRQSQQEKRIAVRLMQIRQQKEVLRQNRILRESQYQEQRLRDFQQALDREAALLLQVRIEQQEQSRKEQELHAQLVAECTHNRHRKHFNTCRGIVEQIVDLATKAGEYRLLTANLIPGKVMREWKELWFRGQPLYAVSEVEGAGGEASPEQAILNAQDYEEYTSMTGEWAWPEEVECKAPPSSSDILGHIVTRLRNMVNPPEPSDPPPAFPHFTLRACVLGKPFTGKTRCLRRITEVHGIYVLSADRLIQEALEAHQAGDKQNEVCWSCVLELLCMTLPYVLQKSAERCGSPLQDAEQGEAKCTLSAPDSKESPSAPSLSLQAQYGAGVEKALRSGRAVPNELLIDIFTDAIRQVPSGQGWVLDGFPVDISQARLLEKALGGADPDQANKKGWGRTHNLAEDRRAPKAPPPPSPVLDLVVLLDLTDEQVMDRATQSNRESTNIDHEITATADHSSGSQENAATPRHTQLRVAPAGEQSLEQRQIQHRYGISGDTWPKLEKWFGEKQRILVKVTAEVDEDTLFSNVENVLFKNMVAAEQGLSNACSSYVSNVKTVMQNLRNERNLITHHLYNIREDFRHYLQRPDLKQDFVCVWQRDYNSLPDDIRQDEETKAELHQRLDDLKERLWDICDKRKEEAMQERAGVLRDGWLEDHTAVLLNHYSALLQAEVDRFQDTMHVFRDYYSGMYSSVLPEATPDFTCIPLLDIVVDDNGNHTDTTKRQALAEVQRLESEGHVEVQQQLERERAGRQSLASATDPSSAKDKKKAGRKKGRTQAACLVSTQGAVKQRLELVLLQALATVRSLQHGAELIHSTMEEWLGARYLAEMHSIDQLAKVVQHHIERGVQIPHELVLVRADFFLDGDIRVVASPPPLLRPPPVERSNHSTLTVLQLHKLHSQLCKIAPTGYKKYWSFLTLCEVLNMGSDALPEAWVHLTDSQIHELVCGFAQDCETVDWRQFLVGVAQPWPLPSQNQLIKTLKRFRAIDTAGDGVITLEQYLQVELWFASESDLPVPEDLTEPLPYDRMANLREFFFVLFADPASPPAVCDYMNMLLYFCCHPDPAQGFTRALSLVTQHTLTYTHSRSLIQSMAHLDSECDVEEECGCVDDEGCVSIDELLTVLRHGGAWRRSSQHRLHPSRRRIEELQQVFKEFGFKEEEKIPFSVLSQHPFLQDLMESSSQYLLTDIHRVLLSQQSEGESTAA</sequence>
<evidence type="ECO:0000313" key="4">
    <source>
        <dbReference type="Proteomes" id="UP000314983"/>
    </source>
</evidence>
<dbReference type="InterPro" id="IPR056199">
    <property type="entry name" value="SPEF2_C"/>
</dbReference>
<evidence type="ECO:0000259" key="2">
    <source>
        <dbReference type="PROSITE" id="PS50021"/>
    </source>
</evidence>
<evidence type="ECO:0000256" key="1">
    <source>
        <dbReference type="SAM" id="MobiDB-lite"/>
    </source>
</evidence>
<reference evidence="3" key="3">
    <citation type="submission" date="2020-05" db="EMBL/GenBank/DDBJ databases">
        <title>Electrophorus electricus (electric eel) genome, fEleEle1, primary haplotype.</title>
        <authorList>
            <person name="Myers G."/>
            <person name="Meyer A."/>
            <person name="Fedrigo O."/>
            <person name="Formenti G."/>
            <person name="Rhie A."/>
            <person name="Tracey A."/>
            <person name="Sims Y."/>
            <person name="Jarvis E.D."/>
        </authorList>
    </citation>
    <scope>NUCLEOTIDE SEQUENCE [LARGE SCALE GENOMIC DNA]</scope>
</reference>
<dbReference type="GeneTree" id="ENSGT00390000008160"/>
<dbReference type="InterPro" id="IPR027417">
    <property type="entry name" value="P-loop_NTPase"/>
</dbReference>
<dbReference type="InterPro" id="IPR011992">
    <property type="entry name" value="EF-hand-dom_pair"/>
</dbReference>
<dbReference type="SUPFAM" id="SSF47473">
    <property type="entry name" value="EF-hand"/>
    <property type="match status" value="1"/>
</dbReference>
<dbReference type="InterPro" id="IPR001715">
    <property type="entry name" value="CH_dom"/>
</dbReference>
<dbReference type="InterPro" id="IPR054517">
    <property type="entry name" value="SPEF2_D5"/>
</dbReference>
<dbReference type="Pfam" id="PF22946">
    <property type="entry name" value="SPEF2_D5"/>
    <property type="match status" value="1"/>
</dbReference>
<feature type="domain" description="Calponin-homology (CH)" evidence="2">
    <location>
        <begin position="1"/>
        <end position="103"/>
    </location>
</feature>
<dbReference type="PROSITE" id="PS50021">
    <property type="entry name" value="CH"/>
    <property type="match status" value="1"/>
</dbReference>
<feature type="compositionally biased region" description="Basic residues" evidence="1">
    <location>
        <begin position="1081"/>
        <end position="1091"/>
    </location>
</feature>
<reference evidence="4" key="2">
    <citation type="journal article" date="2017" name="Sci. Adv.">
        <title>A tail of two voltages: Proteomic comparison of the three electric organs of the electric eel.</title>
        <authorList>
            <person name="Traeger L.L."/>
            <person name="Sabat G."/>
            <person name="Barrett-Wilt G.A."/>
            <person name="Wells G.B."/>
            <person name="Sussman M.R."/>
        </authorList>
    </citation>
    <scope>NUCLEOTIDE SEQUENCE [LARGE SCALE GENOMIC DNA]</scope>
</reference>
<dbReference type="Gene3D" id="3.40.50.300">
    <property type="entry name" value="P-loop containing nucleotide triphosphate hydrolases"/>
    <property type="match status" value="1"/>
</dbReference>
<dbReference type="Proteomes" id="UP000314983">
    <property type="component" value="Chromosome 5"/>
</dbReference>
<dbReference type="Pfam" id="PF24082">
    <property type="entry name" value="SPEF2_C"/>
    <property type="match status" value="1"/>
</dbReference>
<dbReference type="STRING" id="8005.ENSEEEP00000012884"/>
<dbReference type="GO" id="GO:0097225">
    <property type="term" value="C:sperm midpiece"/>
    <property type="evidence" value="ECO:0007669"/>
    <property type="project" value="TreeGrafter"/>
</dbReference>
<protein>
    <recommendedName>
        <fullName evidence="2">Calponin-homology (CH) domain-containing protein</fullName>
    </recommendedName>
</protein>
<accession>A0A4W4EPB2</accession>
<keyword evidence="4" id="KW-1185">Reference proteome</keyword>
<evidence type="ECO:0000313" key="3">
    <source>
        <dbReference type="Ensembl" id="ENSEEEP00000012884.2"/>
    </source>
</evidence>
<dbReference type="Pfam" id="PF00406">
    <property type="entry name" value="ADK"/>
    <property type="match status" value="1"/>
</dbReference>
<reference evidence="4" key="1">
    <citation type="journal article" date="2014" name="Science">
        <title>Nonhuman genetics. Genomic basis for the convergent evolution of electric organs.</title>
        <authorList>
            <person name="Gallant J.R."/>
            <person name="Traeger L.L."/>
            <person name="Volkening J.D."/>
            <person name="Moffett H."/>
            <person name="Chen P.H."/>
            <person name="Novina C.D."/>
            <person name="Phillips G.N.Jr."/>
            <person name="Anand R."/>
            <person name="Wells G.B."/>
            <person name="Pinch M."/>
            <person name="Guth R."/>
            <person name="Unguez G.A."/>
            <person name="Albert J.S."/>
            <person name="Zakon H.H."/>
            <person name="Samanta M.P."/>
            <person name="Sussman M.R."/>
        </authorList>
    </citation>
    <scope>NUCLEOTIDE SEQUENCE [LARGE SCALE GENOMIC DNA]</scope>
</reference>
<proteinExistence type="predicted"/>
<dbReference type="Ensembl" id="ENSEEET00000013032.2">
    <property type="protein sequence ID" value="ENSEEEP00000012884.2"/>
    <property type="gene ID" value="ENSEEEG00000006473.2"/>
</dbReference>
<dbReference type="PANTHER" id="PTHR14919:SF0">
    <property type="entry name" value="SPERM FLAGELLAR PROTEIN 2"/>
    <property type="match status" value="1"/>
</dbReference>
<dbReference type="Pfam" id="PF06294">
    <property type="entry name" value="CH_2"/>
    <property type="match status" value="1"/>
</dbReference>
<organism evidence="3 4">
    <name type="scientific">Electrophorus electricus</name>
    <name type="common">Electric eel</name>
    <name type="synonym">Gymnotus electricus</name>
    <dbReference type="NCBI Taxonomy" id="8005"/>
    <lineage>
        <taxon>Eukaryota</taxon>
        <taxon>Metazoa</taxon>
        <taxon>Chordata</taxon>
        <taxon>Craniata</taxon>
        <taxon>Vertebrata</taxon>
        <taxon>Euteleostomi</taxon>
        <taxon>Actinopterygii</taxon>
        <taxon>Neopterygii</taxon>
        <taxon>Teleostei</taxon>
        <taxon>Ostariophysi</taxon>
        <taxon>Gymnotiformes</taxon>
        <taxon>Gymnotoidei</taxon>
        <taxon>Gymnotidae</taxon>
        <taxon>Electrophorus</taxon>
    </lineage>
</organism>
<reference evidence="3" key="4">
    <citation type="submission" date="2025-08" db="UniProtKB">
        <authorList>
            <consortium name="Ensembl"/>
        </authorList>
    </citation>
    <scope>IDENTIFICATION</scope>
</reference>
<reference evidence="3" key="5">
    <citation type="submission" date="2025-09" db="UniProtKB">
        <authorList>
            <consortium name="Ensembl"/>
        </authorList>
    </citation>
    <scope>IDENTIFICATION</scope>
</reference>
<feature type="region of interest" description="Disordered" evidence="1">
    <location>
        <begin position="620"/>
        <end position="639"/>
    </location>
</feature>